<gene>
    <name evidence="2" type="ORF">H1X69_12520</name>
</gene>
<comment type="caution">
    <text evidence="2">The sequence shown here is derived from an EMBL/GenBank/DDBJ whole genome shotgun (WGS) entry which is preliminary data.</text>
</comment>
<dbReference type="AlphaFoldDB" id="A0A7W2DSJ8"/>
<dbReference type="InterPro" id="IPR010982">
    <property type="entry name" value="Lambda_DNA-bd_dom_sf"/>
</dbReference>
<dbReference type="SMART" id="SM00530">
    <property type="entry name" value="HTH_XRE"/>
    <property type="match status" value="1"/>
</dbReference>
<dbReference type="InterPro" id="IPR001387">
    <property type="entry name" value="Cro/C1-type_HTH"/>
</dbReference>
<sequence>MTPVPTRCFSGERFRAHRKAAGYTETRLSGVIGINRVTINAWARGAITPSLKSVLILSDVLGCTVDDLLAPVGEVASDGPDA</sequence>
<evidence type="ECO:0000313" key="2">
    <source>
        <dbReference type="EMBL" id="MBA5222241.1"/>
    </source>
</evidence>
<dbReference type="EMBL" id="JACERG010000010">
    <property type="protein sequence ID" value="MBA5222241.1"/>
    <property type="molecule type" value="Genomic_DNA"/>
</dbReference>
<dbReference type="PROSITE" id="PS50943">
    <property type="entry name" value="HTH_CROC1"/>
    <property type="match status" value="1"/>
</dbReference>
<proteinExistence type="predicted"/>
<evidence type="ECO:0000259" key="1">
    <source>
        <dbReference type="PROSITE" id="PS50943"/>
    </source>
</evidence>
<dbReference type="Pfam" id="PF01381">
    <property type="entry name" value="HTH_3"/>
    <property type="match status" value="1"/>
</dbReference>
<reference evidence="2 3" key="1">
    <citation type="submission" date="2020-07" db="EMBL/GenBank/DDBJ databases">
        <title>Differential regulation of undecylprodigiosin biosynthesis in the yeast-scavenging Streptomyces strain MBK6.</title>
        <authorList>
            <person name="Baral B."/>
            <person name="Siitonen V."/>
            <person name="Laughlin M."/>
            <person name="Yamada K."/>
            <person name="Ilomaeki M."/>
            <person name="Metsae-Ketelae M."/>
            <person name="Niemi J."/>
        </authorList>
    </citation>
    <scope>NUCLEOTIDE SEQUENCE [LARGE SCALE GENOMIC DNA]</scope>
    <source>
        <strain evidence="2 3">MBK6</strain>
    </source>
</reference>
<dbReference type="Proteomes" id="UP000587608">
    <property type="component" value="Unassembled WGS sequence"/>
</dbReference>
<feature type="domain" description="HTH cro/C1-type" evidence="1">
    <location>
        <begin position="14"/>
        <end position="68"/>
    </location>
</feature>
<dbReference type="CDD" id="cd00093">
    <property type="entry name" value="HTH_XRE"/>
    <property type="match status" value="1"/>
</dbReference>
<protein>
    <submittedName>
        <fullName evidence="2">Helix-turn-helix transcriptional regulator</fullName>
    </submittedName>
</protein>
<accession>A0A7W2DSJ8</accession>
<dbReference type="SUPFAM" id="SSF47413">
    <property type="entry name" value="lambda repressor-like DNA-binding domains"/>
    <property type="match status" value="1"/>
</dbReference>
<evidence type="ECO:0000313" key="3">
    <source>
        <dbReference type="Proteomes" id="UP000587608"/>
    </source>
</evidence>
<organism evidence="2 3">
    <name type="scientific">Streptomyces griseoaurantiacus</name>
    <dbReference type="NCBI Taxonomy" id="68213"/>
    <lineage>
        <taxon>Bacteria</taxon>
        <taxon>Bacillati</taxon>
        <taxon>Actinomycetota</taxon>
        <taxon>Actinomycetes</taxon>
        <taxon>Kitasatosporales</taxon>
        <taxon>Streptomycetaceae</taxon>
        <taxon>Streptomyces</taxon>
        <taxon>Streptomyces aurantiacus group</taxon>
    </lineage>
</organism>
<dbReference type="RefSeq" id="WP_191852830.1">
    <property type="nucleotide sequence ID" value="NZ_JACERG010000010.1"/>
</dbReference>
<name>A0A7W2DSJ8_9ACTN</name>
<dbReference type="GO" id="GO:0003677">
    <property type="term" value="F:DNA binding"/>
    <property type="evidence" value="ECO:0007669"/>
    <property type="project" value="InterPro"/>
</dbReference>
<dbReference type="Gene3D" id="1.10.260.40">
    <property type="entry name" value="lambda repressor-like DNA-binding domains"/>
    <property type="match status" value="1"/>
</dbReference>